<name>A0A0B4DJT2_PSEPS</name>
<evidence type="ECO:0000256" key="1">
    <source>
        <dbReference type="SAM" id="MobiDB-lite"/>
    </source>
</evidence>
<evidence type="ECO:0000313" key="3">
    <source>
        <dbReference type="EMBL" id="KIC66956.1"/>
    </source>
</evidence>
<dbReference type="PROSITE" id="PS51257">
    <property type="entry name" value="PROKAR_LIPOPROTEIN"/>
    <property type="match status" value="1"/>
</dbReference>
<gene>
    <name evidence="3" type="ORF">RM50_09550</name>
</gene>
<feature type="region of interest" description="Disordered" evidence="1">
    <location>
        <begin position="79"/>
        <end position="105"/>
    </location>
</feature>
<feature type="signal peptide" evidence="2">
    <location>
        <begin position="1"/>
        <end position="32"/>
    </location>
</feature>
<protein>
    <submittedName>
        <fullName evidence="3">Uncharacterized protein</fullName>
    </submittedName>
</protein>
<dbReference type="RefSeq" id="WP_043452182.1">
    <property type="nucleotide sequence ID" value="NZ_JWTB01000018.1"/>
</dbReference>
<sequence>MRNKPASAPAARPRPRAFGRLAMPLTALAVLAACSGGTNESVSTAVKDSSSAVATARIALRQDMDGKLTRAATSTTLDDELKEIQTSRSSVLKLSPATPEDRDTQKQALDVLDQCAAGFATARAALSADDGGTPSLADGDKALAGAQDALKQLEDKVGSK</sequence>
<dbReference type="Proteomes" id="UP000031196">
    <property type="component" value="Unassembled WGS sequence"/>
</dbReference>
<evidence type="ECO:0000313" key="4">
    <source>
        <dbReference type="Proteomes" id="UP000031196"/>
    </source>
</evidence>
<dbReference type="AlphaFoldDB" id="A0A0B4DJT2"/>
<dbReference type="EMBL" id="JWTB01000018">
    <property type="protein sequence ID" value="KIC66956.1"/>
    <property type="molecule type" value="Genomic_DNA"/>
</dbReference>
<evidence type="ECO:0000256" key="2">
    <source>
        <dbReference type="SAM" id="SignalP"/>
    </source>
</evidence>
<accession>A0A0B4DJT2</accession>
<dbReference type="OrthoDB" id="4948688at2"/>
<organism evidence="3 4">
    <name type="scientific">Pseudarthrobacter phenanthrenivorans</name>
    <name type="common">Arthrobacter phenanthrenivorans</name>
    <dbReference type="NCBI Taxonomy" id="361575"/>
    <lineage>
        <taxon>Bacteria</taxon>
        <taxon>Bacillati</taxon>
        <taxon>Actinomycetota</taxon>
        <taxon>Actinomycetes</taxon>
        <taxon>Micrococcales</taxon>
        <taxon>Micrococcaceae</taxon>
        <taxon>Pseudarthrobacter</taxon>
    </lineage>
</organism>
<comment type="caution">
    <text evidence="3">The sequence shown here is derived from an EMBL/GenBank/DDBJ whole genome shotgun (WGS) entry which is preliminary data.</text>
</comment>
<feature type="chain" id="PRO_5002089102" evidence="2">
    <location>
        <begin position="33"/>
        <end position="160"/>
    </location>
</feature>
<reference evidence="3 4" key="1">
    <citation type="submission" date="2014-12" db="EMBL/GenBank/DDBJ databases">
        <title>Genome sequencing of Arthrobacter phenanthrenivorans SWC37.</title>
        <authorList>
            <person name="Tan P.W."/>
            <person name="Chan K.-G."/>
        </authorList>
    </citation>
    <scope>NUCLEOTIDE SEQUENCE [LARGE SCALE GENOMIC DNA]</scope>
    <source>
        <strain evidence="3 4">SWC37</strain>
    </source>
</reference>
<keyword evidence="2" id="KW-0732">Signal</keyword>
<proteinExistence type="predicted"/>